<evidence type="ECO:0000256" key="3">
    <source>
        <dbReference type="ARBA" id="ARBA00022679"/>
    </source>
</evidence>
<evidence type="ECO:0000313" key="9">
    <source>
        <dbReference type="Proteomes" id="UP000442695"/>
    </source>
</evidence>
<dbReference type="InterPro" id="IPR004358">
    <property type="entry name" value="Sig_transdc_His_kin-like_C"/>
</dbReference>
<keyword evidence="4" id="KW-0547">Nucleotide-binding</keyword>
<dbReference type="Pfam" id="PF02518">
    <property type="entry name" value="HATPase_c"/>
    <property type="match status" value="1"/>
</dbReference>
<dbReference type="SMART" id="SM00387">
    <property type="entry name" value="HATPase_c"/>
    <property type="match status" value="1"/>
</dbReference>
<dbReference type="PRINTS" id="PR00344">
    <property type="entry name" value="BCTRLSENSOR"/>
</dbReference>
<dbReference type="EC" id="2.7.13.3" evidence="2"/>
<evidence type="ECO:0000256" key="4">
    <source>
        <dbReference type="ARBA" id="ARBA00022741"/>
    </source>
</evidence>
<keyword evidence="3" id="KW-0808">Transferase</keyword>
<protein>
    <recommendedName>
        <fullName evidence="2">histidine kinase</fullName>
        <ecNumber evidence="2">2.7.13.3</ecNumber>
    </recommendedName>
</protein>
<keyword evidence="6" id="KW-0067">ATP-binding</keyword>
<dbReference type="SUPFAM" id="SSF55874">
    <property type="entry name" value="ATPase domain of HSP90 chaperone/DNA topoisomerase II/histidine kinase"/>
    <property type="match status" value="3"/>
</dbReference>
<dbReference type="PANTHER" id="PTHR44936:SF10">
    <property type="entry name" value="SENSOR PROTEIN RSTB"/>
    <property type="match status" value="1"/>
</dbReference>
<dbReference type="InterPro" id="IPR003594">
    <property type="entry name" value="HATPase_dom"/>
</dbReference>
<dbReference type="PANTHER" id="PTHR44936">
    <property type="entry name" value="SENSOR PROTEIN CREC"/>
    <property type="match status" value="1"/>
</dbReference>
<comment type="catalytic activity">
    <reaction evidence="1">
        <text>ATP + protein L-histidine = ADP + protein N-phospho-L-histidine.</text>
        <dbReference type="EC" id="2.7.13.3"/>
    </reaction>
</comment>
<dbReference type="RefSeq" id="WP_156858678.1">
    <property type="nucleotide sequence ID" value="NZ_WOWR01000005.1"/>
</dbReference>
<feature type="domain" description="Histidine kinase" evidence="7">
    <location>
        <begin position="592"/>
        <end position="805"/>
    </location>
</feature>
<evidence type="ECO:0000256" key="1">
    <source>
        <dbReference type="ARBA" id="ARBA00000085"/>
    </source>
</evidence>
<dbReference type="GO" id="GO:0004673">
    <property type="term" value="F:protein histidine kinase activity"/>
    <property type="evidence" value="ECO:0007669"/>
    <property type="project" value="UniProtKB-EC"/>
</dbReference>
<evidence type="ECO:0000256" key="2">
    <source>
        <dbReference type="ARBA" id="ARBA00012438"/>
    </source>
</evidence>
<dbReference type="GO" id="GO:0005524">
    <property type="term" value="F:ATP binding"/>
    <property type="evidence" value="ECO:0007669"/>
    <property type="project" value="UniProtKB-KW"/>
</dbReference>
<sequence length="805" mass="90544">MENIRMRGAASLQKPNTTFLVAARTILHLGRELITSDEIAINELIKNAFDAGSESVNVTICCPVPTEWLTKLIQDTRESEDDFHLIKSGVIQALEDARIDRECGPVTVAYLDERLSDIEACDSIEETIEILEEINFIEVADSGSGMEEKSIVPIFLTVGTDNRLAKPKPDGPDQYLGNKGIGRLAMMRLGQRARVITWTDSGPRAYQVDFDWRLFDTADLQINDIPLNTSKVRVQKDSESGTRVRIFALRGDWTPDGEQATNLQDFIRRLRSPFSPTRKFRIRVKINDGRAMPFPKLSDEIKELADQHLTLEFYPQKAKTLKDPILTLTLKTAADSESGTPQLRSGEAVRRMLVDVTKAKDRSDVPIDLKAFQAIGPFKLNILRFNRRILREKVKTDWPSVKKEIDLWAGGIAIYRDGFRVGFTGSERDGDWLGLDSKALRGSGYVVNRIQVMGALEITHHGNKNLKDLTNREGLISTPEADMLKDLLLQVAIQPLRAYVQDEDEKTKQKQLEQLVNDGTATLADRLILAKQDVNALKDGVPSSLKASVSSLNEHLHFISNQVKKFETAIDKSNEGREDILELAGIGNVMHGVMHELTRTTAQTRKLMRELANTADTETQELLTKLETEIRAINVRLQQMDPLMPGARHVKKDIEVEKLTQTIVKGYESLFERNDIDVSISIIPKGASLKVKMVPGFLSLALENLVSNSTYWLSQRENTTDRGLISIEIDALARTIAFKDNGPGIEYADRDRIFLPGFSLRKGKGYGLYLAREVSEYHKGRLYLDPQTDTNGRLHTFILELPRTE</sequence>
<reference evidence="8 9" key="1">
    <citation type="submission" date="2019-12" db="EMBL/GenBank/DDBJ databases">
        <authorList>
            <person name="Woiski C."/>
        </authorList>
    </citation>
    <scope>NUCLEOTIDE SEQUENCE [LARGE SCALE GENOMIC DNA]</scope>
    <source>
        <strain evidence="8 9">BOE100</strain>
    </source>
</reference>
<name>A0A7V8J5J8_PSEPU</name>
<dbReference type="EMBL" id="WOWR01000005">
    <property type="protein sequence ID" value="KAF0255784.1"/>
    <property type="molecule type" value="Genomic_DNA"/>
</dbReference>
<dbReference type="InterPro" id="IPR050980">
    <property type="entry name" value="2C_sensor_his_kinase"/>
</dbReference>
<dbReference type="PROSITE" id="PS50109">
    <property type="entry name" value="HIS_KIN"/>
    <property type="match status" value="1"/>
</dbReference>
<dbReference type="Proteomes" id="UP000442695">
    <property type="component" value="Unassembled WGS sequence"/>
</dbReference>
<evidence type="ECO:0000313" key="8">
    <source>
        <dbReference type="EMBL" id="KAF0255784.1"/>
    </source>
</evidence>
<dbReference type="Gene3D" id="3.30.565.10">
    <property type="entry name" value="Histidine kinase-like ATPase, C-terminal domain"/>
    <property type="match status" value="2"/>
</dbReference>
<evidence type="ECO:0000259" key="7">
    <source>
        <dbReference type="PROSITE" id="PS50109"/>
    </source>
</evidence>
<accession>A0A7V8J5J8</accession>
<dbReference type="InterPro" id="IPR005467">
    <property type="entry name" value="His_kinase_dom"/>
</dbReference>
<dbReference type="InterPro" id="IPR036890">
    <property type="entry name" value="HATPase_C_sf"/>
</dbReference>
<evidence type="ECO:0000256" key="6">
    <source>
        <dbReference type="ARBA" id="ARBA00022840"/>
    </source>
</evidence>
<gene>
    <name evidence="8" type="ORF">GN299_06745</name>
</gene>
<organism evidence="8 9">
    <name type="scientific">Pseudomonas putida</name>
    <name type="common">Arthrobacter siderocapsulatus</name>
    <dbReference type="NCBI Taxonomy" id="303"/>
    <lineage>
        <taxon>Bacteria</taxon>
        <taxon>Pseudomonadati</taxon>
        <taxon>Pseudomonadota</taxon>
        <taxon>Gammaproteobacteria</taxon>
        <taxon>Pseudomonadales</taxon>
        <taxon>Pseudomonadaceae</taxon>
        <taxon>Pseudomonas</taxon>
    </lineage>
</organism>
<dbReference type="Pfam" id="PF13589">
    <property type="entry name" value="HATPase_c_3"/>
    <property type="match status" value="1"/>
</dbReference>
<keyword evidence="5 8" id="KW-0418">Kinase</keyword>
<comment type="caution">
    <text evidence="8">The sequence shown here is derived from an EMBL/GenBank/DDBJ whole genome shotgun (WGS) entry which is preliminary data.</text>
</comment>
<evidence type="ECO:0000256" key="5">
    <source>
        <dbReference type="ARBA" id="ARBA00022777"/>
    </source>
</evidence>
<proteinExistence type="predicted"/>
<dbReference type="AlphaFoldDB" id="A0A7V8J5J8"/>